<evidence type="ECO:0000256" key="9">
    <source>
        <dbReference type="ARBA" id="ARBA00023163"/>
    </source>
</evidence>
<keyword evidence="10" id="KW-0539">Nucleus</keyword>
<dbReference type="PANTHER" id="PTHR24384:SF218">
    <property type="entry name" value="ZINC FINGER PROTEIN 502"/>
    <property type="match status" value="1"/>
</dbReference>
<dbReference type="OrthoDB" id="8113227at2759"/>
<feature type="domain" description="C2H2-type" evidence="13">
    <location>
        <begin position="244"/>
        <end position="271"/>
    </location>
</feature>
<accession>A0A226NEP8</accession>
<dbReference type="Pfam" id="PF00096">
    <property type="entry name" value="zf-C2H2"/>
    <property type="match status" value="4"/>
</dbReference>
<evidence type="ECO:0000259" key="13">
    <source>
        <dbReference type="PROSITE" id="PS50157"/>
    </source>
</evidence>
<reference evidence="14 15" key="1">
    <citation type="submission" date="2016-07" db="EMBL/GenBank/DDBJ databases">
        <title>Disparate Historic Effective Population Sizes Predicted by Modern Levels of Genome Diversity for the Scaled Quail (Callipepla squamata) and the Northern Bobwhite (Colinus virginianus): Inferences from First and Second Generation Draft Genome Assemblies for Sympatric New World Quail.</title>
        <authorList>
            <person name="Oldeschulte D.L."/>
            <person name="Halley Y.A."/>
            <person name="Bhattarai E.K."/>
            <person name="Brashear W.A."/>
            <person name="Hill J."/>
            <person name="Metz R.P."/>
            <person name="Johnson C.D."/>
            <person name="Rollins D."/>
            <person name="Peterson M.J."/>
            <person name="Bickhart D.M."/>
            <person name="Decker J.E."/>
            <person name="Seabury C.M."/>
        </authorList>
    </citation>
    <scope>NUCLEOTIDE SEQUENCE [LARGE SCALE GENOMIC DNA]</scope>
    <source>
        <strain evidence="14 15">Texas</strain>
        <tissue evidence="14">Leg muscle</tissue>
    </source>
</reference>
<comment type="caution">
    <text evidence="14">The sequence shown here is derived from an EMBL/GenBank/DDBJ whole genome shotgun (WGS) entry which is preliminary data.</text>
</comment>
<keyword evidence="15" id="KW-1185">Reference proteome</keyword>
<keyword evidence="6" id="KW-0862">Zinc</keyword>
<feature type="region of interest" description="Disordered" evidence="12">
    <location>
        <begin position="82"/>
        <end position="104"/>
    </location>
</feature>
<keyword evidence="4" id="KW-0677">Repeat</keyword>
<dbReference type="GO" id="GO:0000978">
    <property type="term" value="F:RNA polymerase II cis-regulatory region sequence-specific DNA binding"/>
    <property type="evidence" value="ECO:0007669"/>
    <property type="project" value="TreeGrafter"/>
</dbReference>
<comment type="similarity">
    <text evidence="2">Belongs to the krueppel C2H2-type zinc-finger protein family.</text>
</comment>
<proteinExistence type="inferred from homology"/>
<dbReference type="FunFam" id="3.30.160.60:FF:001228">
    <property type="entry name" value="Zinc finger protein 236"/>
    <property type="match status" value="1"/>
</dbReference>
<dbReference type="Gene3D" id="3.30.160.60">
    <property type="entry name" value="Classic Zinc Finger"/>
    <property type="match status" value="4"/>
</dbReference>
<dbReference type="FunFam" id="3.30.160.60:FF:001860">
    <property type="entry name" value="Zinc finger protein 770"/>
    <property type="match status" value="1"/>
</dbReference>
<keyword evidence="7" id="KW-0805">Transcription regulation</keyword>
<comment type="subcellular location">
    <subcellularLocation>
        <location evidence="1">Nucleus</location>
    </subcellularLocation>
</comment>
<evidence type="ECO:0000256" key="4">
    <source>
        <dbReference type="ARBA" id="ARBA00022737"/>
    </source>
</evidence>
<dbReference type="SUPFAM" id="SSF57667">
    <property type="entry name" value="beta-beta-alpha zinc fingers"/>
    <property type="match status" value="2"/>
</dbReference>
<organism evidence="14 15">
    <name type="scientific">Callipepla squamata</name>
    <name type="common">Scaled quail</name>
    <dbReference type="NCBI Taxonomy" id="9009"/>
    <lineage>
        <taxon>Eukaryota</taxon>
        <taxon>Metazoa</taxon>
        <taxon>Chordata</taxon>
        <taxon>Craniata</taxon>
        <taxon>Vertebrata</taxon>
        <taxon>Euteleostomi</taxon>
        <taxon>Archelosauria</taxon>
        <taxon>Archosauria</taxon>
        <taxon>Dinosauria</taxon>
        <taxon>Saurischia</taxon>
        <taxon>Theropoda</taxon>
        <taxon>Coelurosauria</taxon>
        <taxon>Aves</taxon>
        <taxon>Neognathae</taxon>
        <taxon>Galloanserae</taxon>
        <taxon>Galliformes</taxon>
        <taxon>Odontophoridae</taxon>
        <taxon>Callipepla</taxon>
    </lineage>
</organism>
<keyword evidence="9" id="KW-0804">Transcription</keyword>
<evidence type="ECO:0000256" key="7">
    <source>
        <dbReference type="ARBA" id="ARBA00023015"/>
    </source>
</evidence>
<evidence type="ECO:0000256" key="2">
    <source>
        <dbReference type="ARBA" id="ARBA00006991"/>
    </source>
</evidence>
<keyword evidence="3" id="KW-0479">Metal-binding</keyword>
<evidence type="ECO:0000256" key="3">
    <source>
        <dbReference type="ARBA" id="ARBA00022723"/>
    </source>
</evidence>
<dbReference type="EMBL" id="MCFN01000074">
    <property type="protein sequence ID" value="OXB66035.1"/>
    <property type="molecule type" value="Genomic_DNA"/>
</dbReference>
<dbReference type="SMART" id="SM00355">
    <property type="entry name" value="ZnF_C2H2"/>
    <property type="match status" value="6"/>
</dbReference>
<dbReference type="AlphaFoldDB" id="A0A226NEP8"/>
<dbReference type="InterPro" id="IPR036236">
    <property type="entry name" value="Znf_C2H2_sf"/>
</dbReference>
<protein>
    <recommendedName>
        <fullName evidence="13">C2H2-type domain-containing protein</fullName>
    </recommendedName>
</protein>
<feature type="domain" description="C2H2-type" evidence="13">
    <location>
        <begin position="410"/>
        <end position="437"/>
    </location>
</feature>
<feature type="domain" description="C2H2-type" evidence="13">
    <location>
        <begin position="382"/>
        <end position="409"/>
    </location>
</feature>
<evidence type="ECO:0000256" key="12">
    <source>
        <dbReference type="SAM" id="MobiDB-lite"/>
    </source>
</evidence>
<evidence type="ECO:0000256" key="8">
    <source>
        <dbReference type="ARBA" id="ARBA00023125"/>
    </source>
</evidence>
<name>A0A226NEP8_CALSU</name>
<evidence type="ECO:0000256" key="5">
    <source>
        <dbReference type="ARBA" id="ARBA00022771"/>
    </source>
</evidence>
<keyword evidence="5 11" id="KW-0863">Zinc-finger</keyword>
<dbReference type="STRING" id="9009.A0A226NEP8"/>
<dbReference type="GO" id="GO:0000981">
    <property type="term" value="F:DNA-binding transcription factor activity, RNA polymerase II-specific"/>
    <property type="evidence" value="ECO:0007669"/>
    <property type="project" value="TreeGrafter"/>
</dbReference>
<evidence type="ECO:0000313" key="15">
    <source>
        <dbReference type="Proteomes" id="UP000198323"/>
    </source>
</evidence>
<keyword evidence="8" id="KW-0238">DNA-binding</keyword>
<dbReference type="GO" id="GO:0008270">
    <property type="term" value="F:zinc ion binding"/>
    <property type="evidence" value="ECO:0007669"/>
    <property type="project" value="UniProtKB-KW"/>
</dbReference>
<dbReference type="InterPro" id="IPR013087">
    <property type="entry name" value="Znf_C2H2_type"/>
</dbReference>
<feature type="compositionally biased region" description="Basic and acidic residues" evidence="12">
    <location>
        <begin position="82"/>
        <end position="95"/>
    </location>
</feature>
<dbReference type="FunFam" id="3.30.160.60:FF:002212">
    <property type="entry name" value="Zinc finger protein 672"/>
    <property type="match status" value="1"/>
</dbReference>
<dbReference type="PROSITE" id="PS50157">
    <property type="entry name" value="ZINC_FINGER_C2H2_2"/>
    <property type="match status" value="4"/>
</dbReference>
<evidence type="ECO:0000313" key="14">
    <source>
        <dbReference type="EMBL" id="OXB66035.1"/>
    </source>
</evidence>
<dbReference type="Proteomes" id="UP000198323">
    <property type="component" value="Unassembled WGS sequence"/>
</dbReference>
<dbReference type="PANTHER" id="PTHR24384">
    <property type="entry name" value="FINGER PUTATIVE TRANSCRIPTION FACTOR FAMILY-RELATED"/>
    <property type="match status" value="1"/>
</dbReference>
<dbReference type="FunFam" id="3.30.160.60:FF:000978">
    <property type="entry name" value="Zinc finger protein 770"/>
    <property type="match status" value="1"/>
</dbReference>
<feature type="domain" description="C2H2-type" evidence="13">
    <location>
        <begin position="216"/>
        <end position="243"/>
    </location>
</feature>
<gene>
    <name evidence="14" type="ORF">ASZ78_004598</name>
</gene>
<evidence type="ECO:0000256" key="1">
    <source>
        <dbReference type="ARBA" id="ARBA00004123"/>
    </source>
</evidence>
<evidence type="ECO:0000256" key="10">
    <source>
        <dbReference type="ARBA" id="ARBA00023242"/>
    </source>
</evidence>
<evidence type="ECO:0000256" key="6">
    <source>
        <dbReference type="ARBA" id="ARBA00022833"/>
    </source>
</evidence>
<sequence>MDSFENADTLELQENEPHDVYSIYVVPFQCPVCEQCFETEEVLNLHKCYLRDDKSSDCTTACSRTVSVKSKILMKLKCTGGKESDSSVTGREKMKSGHFRSPDLTAVTDQHSDKNVSTKTFKDCCSKLDLCKAVSWMKRSFGVPKHWQEHLEALKVGINLKGVLAGESMLSISDAVCNRDGAFYRSSDDGFFDNAKVLHYAFSAPPKNIHNRHKVCKCDRCEKVFPSSSKLQRHYLIHTGQKPFGCNVCGKTFRQSAHLKRHQLTHTEKNSCKSPVCQVEFENLNRFFNHQEDHIEFESSQPVGYSDYSQEPSQAPGFQDFKLTQSNQAAEIKVEIESEDFLLDTGRRNTEPYRCSKLLEAEQSCYSYRRDFSESVEKRQLYQCSLCFKTFKSPSKLERHYLMHAGQKPFECSVCGKNFRQSPHLKRHHLTHFKERLKLSSSQQQPENILFSLNLDAVL</sequence>
<dbReference type="InterPro" id="IPR050752">
    <property type="entry name" value="C2H2-ZF_domain"/>
</dbReference>
<dbReference type="GO" id="GO:0005634">
    <property type="term" value="C:nucleus"/>
    <property type="evidence" value="ECO:0007669"/>
    <property type="project" value="UniProtKB-SubCell"/>
</dbReference>
<dbReference type="PROSITE" id="PS00028">
    <property type="entry name" value="ZINC_FINGER_C2H2_1"/>
    <property type="match status" value="4"/>
</dbReference>
<evidence type="ECO:0000256" key="11">
    <source>
        <dbReference type="PROSITE-ProRule" id="PRU00042"/>
    </source>
</evidence>